<organism evidence="10 11">
    <name type="scientific">Aeoliella straminimaris</name>
    <dbReference type="NCBI Taxonomy" id="2954799"/>
    <lineage>
        <taxon>Bacteria</taxon>
        <taxon>Pseudomonadati</taxon>
        <taxon>Planctomycetota</taxon>
        <taxon>Planctomycetia</taxon>
        <taxon>Pirellulales</taxon>
        <taxon>Lacipirellulaceae</taxon>
        <taxon>Aeoliella</taxon>
    </lineage>
</organism>
<accession>A0A9X2FG72</accession>
<evidence type="ECO:0000313" key="11">
    <source>
        <dbReference type="Proteomes" id="UP001155241"/>
    </source>
</evidence>
<dbReference type="PANTHER" id="PTHR47959:SF1">
    <property type="entry name" value="ATP-DEPENDENT RNA HELICASE DBPA"/>
    <property type="match status" value="1"/>
</dbReference>
<feature type="domain" description="Helicase ATP-binding" evidence="8">
    <location>
        <begin position="21"/>
        <end position="192"/>
    </location>
</feature>
<dbReference type="PANTHER" id="PTHR47959">
    <property type="entry name" value="ATP-DEPENDENT RNA HELICASE RHLE-RELATED"/>
    <property type="match status" value="1"/>
</dbReference>
<protein>
    <submittedName>
        <fullName evidence="10">DEAD/DEAH box helicase</fullName>
    </submittedName>
</protein>
<dbReference type="SMART" id="SM00490">
    <property type="entry name" value="HELICc"/>
    <property type="match status" value="1"/>
</dbReference>
<dbReference type="Pfam" id="PF00271">
    <property type="entry name" value="Helicase_C"/>
    <property type="match status" value="1"/>
</dbReference>
<dbReference type="Proteomes" id="UP001155241">
    <property type="component" value="Unassembled WGS sequence"/>
</dbReference>
<evidence type="ECO:0000256" key="5">
    <source>
        <dbReference type="ARBA" id="ARBA00038437"/>
    </source>
</evidence>
<evidence type="ECO:0000256" key="7">
    <source>
        <dbReference type="SAM" id="MobiDB-lite"/>
    </source>
</evidence>
<keyword evidence="3 6" id="KW-0347">Helicase</keyword>
<evidence type="ECO:0000259" key="9">
    <source>
        <dbReference type="PROSITE" id="PS51194"/>
    </source>
</evidence>
<feature type="compositionally biased region" description="Basic residues" evidence="7">
    <location>
        <begin position="393"/>
        <end position="402"/>
    </location>
</feature>
<dbReference type="InterPro" id="IPR014001">
    <property type="entry name" value="Helicase_ATP-bd"/>
</dbReference>
<dbReference type="PROSITE" id="PS51194">
    <property type="entry name" value="HELICASE_CTER"/>
    <property type="match status" value="1"/>
</dbReference>
<dbReference type="CDD" id="cd00268">
    <property type="entry name" value="DEADc"/>
    <property type="match status" value="1"/>
</dbReference>
<keyword evidence="11" id="KW-1185">Reference proteome</keyword>
<keyword evidence="1 6" id="KW-0547">Nucleotide-binding</keyword>
<dbReference type="PROSITE" id="PS00039">
    <property type="entry name" value="DEAD_ATP_HELICASE"/>
    <property type="match status" value="1"/>
</dbReference>
<dbReference type="InterPro" id="IPR001650">
    <property type="entry name" value="Helicase_C-like"/>
</dbReference>
<proteinExistence type="inferred from homology"/>
<gene>
    <name evidence="10" type="ORF">NG895_17870</name>
</gene>
<reference evidence="10" key="1">
    <citation type="submission" date="2022-06" db="EMBL/GenBank/DDBJ databases">
        <title>Aeoliella straminimaris, a novel planctomycete from sediments.</title>
        <authorList>
            <person name="Vitorino I.R."/>
            <person name="Lage O.M."/>
        </authorList>
    </citation>
    <scope>NUCLEOTIDE SEQUENCE</scope>
    <source>
        <strain evidence="10">ICT_H6.2</strain>
    </source>
</reference>
<name>A0A9X2FG72_9BACT</name>
<dbReference type="GO" id="GO:0005829">
    <property type="term" value="C:cytosol"/>
    <property type="evidence" value="ECO:0007669"/>
    <property type="project" value="TreeGrafter"/>
</dbReference>
<evidence type="ECO:0000256" key="1">
    <source>
        <dbReference type="ARBA" id="ARBA00022741"/>
    </source>
</evidence>
<keyword evidence="4 6" id="KW-0067">ATP-binding</keyword>
<feature type="domain" description="Helicase C-terminal" evidence="9">
    <location>
        <begin position="203"/>
        <end position="368"/>
    </location>
</feature>
<sequence>MLASLEKARYHQPSPVQAGVIPIALTGKDVLGQARTGTGKTASFGIPILERLEKKRGAPPEALVLVPTRELAVQVRDEIDKLSHGRRVRTVAVYGGKPIRQQVSKLEKGADIVVGTPGRVLDHMSRGTLVLEGLKTVVLDEADRMLDIGFRPDIEKILRRCPKQRQTLLLSATVAPAVERLAQRYMHDPVVLDFSDKTKTVDTIDQYYFTVEQQLKFDLLQKLIQREQPEQAIVFCRTKRGTDRIQRRLAKVVEGVDCIHGDMAQGARDKVMRKFRDGNIKVLVATDVVGRGIDVSSISHIVNYDIPQASDDYVHRVGRTGRMGRDGVAYTFVTPEEGQELTRIEMLINRLLKRDEIEGFATTTPVAKPPEPGSPEAKEEEEKPKPPQLPGSRRGRRHRRAL</sequence>
<evidence type="ECO:0000256" key="4">
    <source>
        <dbReference type="ARBA" id="ARBA00022840"/>
    </source>
</evidence>
<dbReference type="SUPFAM" id="SSF52540">
    <property type="entry name" value="P-loop containing nucleoside triphosphate hydrolases"/>
    <property type="match status" value="1"/>
</dbReference>
<dbReference type="PROSITE" id="PS51192">
    <property type="entry name" value="HELICASE_ATP_BIND_1"/>
    <property type="match status" value="1"/>
</dbReference>
<dbReference type="GO" id="GO:0003724">
    <property type="term" value="F:RNA helicase activity"/>
    <property type="evidence" value="ECO:0007669"/>
    <property type="project" value="UniProtKB-ARBA"/>
</dbReference>
<dbReference type="SMART" id="SM00487">
    <property type="entry name" value="DEXDc"/>
    <property type="match status" value="1"/>
</dbReference>
<dbReference type="GO" id="GO:0016787">
    <property type="term" value="F:hydrolase activity"/>
    <property type="evidence" value="ECO:0007669"/>
    <property type="project" value="UniProtKB-KW"/>
</dbReference>
<dbReference type="GO" id="GO:0005524">
    <property type="term" value="F:ATP binding"/>
    <property type="evidence" value="ECO:0007669"/>
    <property type="project" value="UniProtKB-KW"/>
</dbReference>
<dbReference type="InterPro" id="IPR000629">
    <property type="entry name" value="RNA-helicase_DEAD-box_CS"/>
</dbReference>
<evidence type="ECO:0000256" key="6">
    <source>
        <dbReference type="RuleBase" id="RU000492"/>
    </source>
</evidence>
<keyword evidence="2 6" id="KW-0378">Hydrolase</keyword>
<dbReference type="CDD" id="cd18787">
    <property type="entry name" value="SF2_C_DEAD"/>
    <property type="match status" value="1"/>
</dbReference>
<evidence type="ECO:0000256" key="3">
    <source>
        <dbReference type="ARBA" id="ARBA00022806"/>
    </source>
</evidence>
<dbReference type="InterPro" id="IPR027417">
    <property type="entry name" value="P-loop_NTPase"/>
</dbReference>
<dbReference type="InterPro" id="IPR044742">
    <property type="entry name" value="DEAD/DEAH_RhlB"/>
</dbReference>
<evidence type="ECO:0000259" key="8">
    <source>
        <dbReference type="PROSITE" id="PS51192"/>
    </source>
</evidence>
<dbReference type="Gene3D" id="3.40.50.300">
    <property type="entry name" value="P-loop containing nucleotide triphosphate hydrolases"/>
    <property type="match status" value="2"/>
</dbReference>
<feature type="region of interest" description="Disordered" evidence="7">
    <location>
        <begin position="359"/>
        <end position="402"/>
    </location>
</feature>
<feature type="compositionally biased region" description="Basic and acidic residues" evidence="7">
    <location>
        <begin position="376"/>
        <end position="385"/>
    </location>
</feature>
<dbReference type="AlphaFoldDB" id="A0A9X2FG72"/>
<dbReference type="EMBL" id="JAMXLR010000061">
    <property type="protein sequence ID" value="MCO6045769.1"/>
    <property type="molecule type" value="Genomic_DNA"/>
</dbReference>
<dbReference type="InterPro" id="IPR050079">
    <property type="entry name" value="DEAD_box_RNA_helicase"/>
</dbReference>
<comment type="caution">
    <text evidence="10">The sequence shown here is derived from an EMBL/GenBank/DDBJ whole genome shotgun (WGS) entry which is preliminary data.</text>
</comment>
<evidence type="ECO:0000256" key="2">
    <source>
        <dbReference type="ARBA" id="ARBA00022801"/>
    </source>
</evidence>
<evidence type="ECO:0000313" key="10">
    <source>
        <dbReference type="EMBL" id="MCO6045769.1"/>
    </source>
</evidence>
<dbReference type="GO" id="GO:0003676">
    <property type="term" value="F:nucleic acid binding"/>
    <property type="evidence" value="ECO:0007669"/>
    <property type="project" value="InterPro"/>
</dbReference>
<dbReference type="Pfam" id="PF00270">
    <property type="entry name" value="DEAD"/>
    <property type="match status" value="1"/>
</dbReference>
<comment type="similarity">
    <text evidence="5 6">Belongs to the DEAD box helicase family.</text>
</comment>
<dbReference type="InterPro" id="IPR011545">
    <property type="entry name" value="DEAD/DEAH_box_helicase_dom"/>
</dbReference>